<dbReference type="GO" id="GO:0000731">
    <property type="term" value="P:DNA synthesis involved in DNA repair"/>
    <property type="evidence" value="ECO:0007669"/>
    <property type="project" value="TreeGrafter"/>
</dbReference>
<name>A0A0P6Y131_9CHLR</name>
<dbReference type="STRING" id="70996.SE18_03285"/>
<comment type="caution">
    <text evidence="2">The sequence shown here is derived from an EMBL/GenBank/DDBJ whole genome shotgun (WGS) entry which is preliminary data.</text>
</comment>
<reference evidence="2 3" key="1">
    <citation type="submission" date="2015-07" db="EMBL/GenBank/DDBJ databases">
        <title>Whole genome sequence of Herpetosiphon geysericola DSM 7119.</title>
        <authorList>
            <person name="Hemp J."/>
            <person name="Ward L.M."/>
            <person name="Pace L.A."/>
            <person name="Fischer W.W."/>
        </authorList>
    </citation>
    <scope>NUCLEOTIDE SEQUENCE [LARGE SCALE GENOMIC DNA]</scope>
    <source>
        <strain evidence="2 3">DSM 7119</strain>
    </source>
</reference>
<proteinExistence type="predicted"/>
<dbReference type="SUPFAM" id="SSF52540">
    <property type="entry name" value="P-loop containing nucleoside triphosphate hydrolases"/>
    <property type="match status" value="1"/>
</dbReference>
<evidence type="ECO:0000313" key="2">
    <source>
        <dbReference type="EMBL" id="KPL91181.1"/>
    </source>
</evidence>
<dbReference type="AlphaFoldDB" id="A0A0P6Y131"/>
<dbReference type="RefSeq" id="WP_054532990.1">
    <property type="nucleotide sequence ID" value="NZ_LGKP01000007.1"/>
</dbReference>
<dbReference type="Proteomes" id="UP000050277">
    <property type="component" value="Unassembled WGS sequence"/>
</dbReference>
<dbReference type="OrthoDB" id="7877292at2"/>
<dbReference type="InterPro" id="IPR027417">
    <property type="entry name" value="P-loop_NTPase"/>
</dbReference>
<accession>A0A0P6Y131</accession>
<dbReference type="PATRIC" id="fig|70996.4.peg.1146"/>
<evidence type="ECO:0000313" key="3">
    <source>
        <dbReference type="Proteomes" id="UP000050277"/>
    </source>
</evidence>
<sequence>MQNLRVNHIALKNFRAFYGEYNFDTNGKHFLVYGENGSGKSSLYHALYYMLNANQHQFNDHINIFSQSNDGYIKLELVDQANPSYIQRYEWTAFSQPNNAHQLNRYFTSSRFLDYKELLRVYYLSKERGKAINLFDLIIDILGVVVDPVEKISIKELWTTIEESKPSIRTAYRSKLYNFSELLRNYIELIRPMAEEILEKHFKYPITLEFTHTGLDFDPQKKEIFGKEIDLKIRYRNKLINNYHEFLNEAKLSAIALAVYFAGLKKTVLTTELNLLVLDDVLIGFDMANRLPIIGILKEYFYQDYQIICLTYDKAWFEILKNVFEIPKNTDNNADWQTIELYHSVHNDHEQPLNIQSKPYLDRANEYFAQNDYKAAGVYLRSGFEELLKKFAKKYSVPVRYDTDKLEDFWQAISADQRYIQDRTLIQKVTLYKSTIINPLNHDHIANFTRREVGEALGLVERIAKELKDHAPSNDPIHADCDDLTALLQQLSNELQSYQQPTFDTILANALQLVAILKQALDRYKKK</sequence>
<dbReference type="EMBL" id="LGKP01000007">
    <property type="protein sequence ID" value="KPL91181.1"/>
    <property type="molecule type" value="Genomic_DNA"/>
</dbReference>
<dbReference type="GO" id="GO:0006302">
    <property type="term" value="P:double-strand break repair"/>
    <property type="evidence" value="ECO:0007669"/>
    <property type="project" value="TreeGrafter"/>
</dbReference>
<feature type="domain" description="RecF/RecN/SMC N-terminal" evidence="1">
    <location>
        <begin position="6"/>
        <end position="328"/>
    </location>
</feature>
<dbReference type="PANTHER" id="PTHR32182">
    <property type="entry name" value="DNA REPLICATION AND REPAIR PROTEIN RECF"/>
    <property type="match status" value="1"/>
</dbReference>
<dbReference type="Gene3D" id="3.40.50.300">
    <property type="entry name" value="P-loop containing nucleotide triphosphate hydrolases"/>
    <property type="match status" value="1"/>
</dbReference>
<gene>
    <name evidence="2" type="ORF">SE18_03285</name>
</gene>
<protein>
    <recommendedName>
        <fullName evidence="1">RecF/RecN/SMC N-terminal domain-containing protein</fullName>
    </recommendedName>
</protein>
<dbReference type="Pfam" id="PF02463">
    <property type="entry name" value="SMC_N"/>
    <property type="match status" value="1"/>
</dbReference>
<keyword evidence="3" id="KW-1185">Reference proteome</keyword>
<evidence type="ECO:0000259" key="1">
    <source>
        <dbReference type="Pfam" id="PF02463"/>
    </source>
</evidence>
<dbReference type="InterPro" id="IPR003395">
    <property type="entry name" value="RecF/RecN/SMC_N"/>
</dbReference>
<dbReference type="PANTHER" id="PTHR32182:SF22">
    <property type="entry name" value="ATP-DEPENDENT ENDONUCLEASE, OLD FAMILY-RELATED"/>
    <property type="match status" value="1"/>
</dbReference>
<organism evidence="2 3">
    <name type="scientific">Herpetosiphon geysericola</name>
    <dbReference type="NCBI Taxonomy" id="70996"/>
    <lineage>
        <taxon>Bacteria</taxon>
        <taxon>Bacillati</taxon>
        <taxon>Chloroflexota</taxon>
        <taxon>Chloroflexia</taxon>
        <taxon>Herpetosiphonales</taxon>
        <taxon>Herpetosiphonaceae</taxon>
        <taxon>Herpetosiphon</taxon>
    </lineage>
</organism>